<dbReference type="InterPro" id="IPR003010">
    <property type="entry name" value="C-N_Hydrolase"/>
</dbReference>
<dbReference type="AlphaFoldDB" id="A0A328AZB0"/>
<proteinExistence type="inferred from homology"/>
<dbReference type="SUPFAM" id="SSF56317">
    <property type="entry name" value="Carbon-nitrogen hydrolase"/>
    <property type="match status" value="1"/>
</dbReference>
<organism evidence="4 5">
    <name type="scientific">Phenylobacterium hankyongense</name>
    <dbReference type="NCBI Taxonomy" id="1813876"/>
    <lineage>
        <taxon>Bacteria</taxon>
        <taxon>Pseudomonadati</taxon>
        <taxon>Pseudomonadota</taxon>
        <taxon>Alphaproteobacteria</taxon>
        <taxon>Caulobacterales</taxon>
        <taxon>Caulobacteraceae</taxon>
        <taxon>Phenylobacterium</taxon>
    </lineage>
</organism>
<dbReference type="CDD" id="cd07572">
    <property type="entry name" value="nit"/>
    <property type="match status" value="1"/>
</dbReference>
<evidence type="ECO:0000256" key="1">
    <source>
        <dbReference type="ARBA" id="ARBA00010613"/>
    </source>
</evidence>
<dbReference type="EMBL" id="QFYP01000001">
    <property type="protein sequence ID" value="RAK60450.1"/>
    <property type="molecule type" value="Genomic_DNA"/>
</dbReference>
<dbReference type="InterPro" id="IPR001110">
    <property type="entry name" value="UPF0012_CS"/>
</dbReference>
<reference evidence="5" key="1">
    <citation type="submission" date="2018-05" db="EMBL/GenBank/DDBJ databases">
        <authorList>
            <person name="Li X."/>
        </authorList>
    </citation>
    <scope>NUCLEOTIDE SEQUENCE [LARGE SCALE GENOMIC DNA]</scope>
    <source>
        <strain evidence="5">HKS-05</strain>
    </source>
</reference>
<dbReference type="PANTHER" id="PTHR23088:SF27">
    <property type="entry name" value="DEAMINATED GLUTATHIONE AMIDASE"/>
    <property type="match status" value="1"/>
</dbReference>
<protein>
    <submittedName>
        <fullName evidence="4">Carbon-nitrogen hydrolase family protein</fullName>
    </submittedName>
</protein>
<keyword evidence="5" id="KW-1185">Reference proteome</keyword>
<dbReference type="PROSITE" id="PS50263">
    <property type="entry name" value="CN_HYDROLASE"/>
    <property type="match status" value="1"/>
</dbReference>
<evidence type="ECO:0000256" key="2">
    <source>
        <dbReference type="ARBA" id="ARBA00022801"/>
    </source>
</evidence>
<dbReference type="RefSeq" id="WP_111457743.1">
    <property type="nucleotide sequence ID" value="NZ_QFYP01000001.1"/>
</dbReference>
<comment type="caution">
    <text evidence="4">The sequence shown here is derived from an EMBL/GenBank/DDBJ whole genome shotgun (WGS) entry which is preliminary data.</text>
</comment>
<sequence length="271" mass="28948">MKVGLIQTRTPGTHEAALAHLLPMVRDAAGQGASLIATPEGSNILQKDRTKLLPALRPLEDDVVVQGLRAAAQELGVWLLIGSALVRREDGKAANRSVLVSPQGAVTATYDKLHMFDVDLPTGERSRESETYEPGERAVVAQVGEAKLGMTVCYDLRFPALYRSLALAGAEVMAIPSAFTRPTGAAHWEVLMRARAIETGSFVLAPAQGGFHEDGRATYGHSLVVGPWGEVIARLDHDEPGVLVADLDLAAPAKARQAIPALKNAREFQLP</sequence>
<dbReference type="PROSITE" id="PS01227">
    <property type="entry name" value="UPF0012"/>
    <property type="match status" value="1"/>
</dbReference>
<dbReference type="Proteomes" id="UP000249842">
    <property type="component" value="Unassembled WGS sequence"/>
</dbReference>
<dbReference type="PANTHER" id="PTHR23088">
    <property type="entry name" value="NITRILASE-RELATED"/>
    <property type="match status" value="1"/>
</dbReference>
<dbReference type="InterPro" id="IPR036526">
    <property type="entry name" value="C-N_Hydrolase_sf"/>
</dbReference>
<dbReference type="Gene3D" id="3.60.110.10">
    <property type="entry name" value="Carbon-nitrogen hydrolase"/>
    <property type="match status" value="1"/>
</dbReference>
<dbReference type="OrthoDB" id="9811121at2"/>
<dbReference type="GO" id="GO:0016811">
    <property type="term" value="F:hydrolase activity, acting on carbon-nitrogen (but not peptide) bonds, in linear amides"/>
    <property type="evidence" value="ECO:0007669"/>
    <property type="project" value="InterPro"/>
</dbReference>
<name>A0A328AZB0_9CAUL</name>
<keyword evidence="2 4" id="KW-0378">Hydrolase</keyword>
<dbReference type="InterPro" id="IPR045254">
    <property type="entry name" value="Nit1/2_C-N_Hydrolase"/>
</dbReference>
<evidence type="ECO:0000313" key="4">
    <source>
        <dbReference type="EMBL" id="RAK60450.1"/>
    </source>
</evidence>
<dbReference type="Pfam" id="PF00795">
    <property type="entry name" value="CN_hydrolase"/>
    <property type="match status" value="1"/>
</dbReference>
<evidence type="ECO:0000259" key="3">
    <source>
        <dbReference type="PROSITE" id="PS50263"/>
    </source>
</evidence>
<comment type="similarity">
    <text evidence="1">Belongs to the carbon-nitrogen hydrolase superfamily. NIT1/NIT2 family.</text>
</comment>
<gene>
    <name evidence="4" type="ORF">DJ021_11860</name>
</gene>
<feature type="domain" description="CN hydrolase" evidence="3">
    <location>
        <begin position="1"/>
        <end position="249"/>
    </location>
</feature>
<evidence type="ECO:0000313" key="5">
    <source>
        <dbReference type="Proteomes" id="UP000249842"/>
    </source>
</evidence>
<accession>A0A328AZB0</accession>